<dbReference type="SUPFAM" id="SSF47413">
    <property type="entry name" value="lambda repressor-like DNA-binding domains"/>
    <property type="match status" value="1"/>
</dbReference>
<dbReference type="InterPro" id="IPR010982">
    <property type="entry name" value="Lambda_DNA-bd_dom_sf"/>
</dbReference>
<keyword evidence="3" id="KW-0238">DNA-binding</keyword>
<dbReference type="STRING" id="394096.DB31_0237"/>
<dbReference type="AlphaFoldDB" id="A0A085WWB3"/>
<evidence type="ECO:0000313" key="7">
    <source>
        <dbReference type="EMBL" id="KFE71976.1"/>
    </source>
</evidence>
<dbReference type="Pfam" id="PF13377">
    <property type="entry name" value="Peripla_BP_3"/>
    <property type="match status" value="1"/>
</dbReference>
<dbReference type="InterPro" id="IPR046335">
    <property type="entry name" value="LacI/GalR-like_sensor"/>
</dbReference>
<dbReference type="OrthoDB" id="59108at2"/>
<evidence type="ECO:0000256" key="2">
    <source>
        <dbReference type="ARBA" id="ARBA00023015"/>
    </source>
</evidence>
<dbReference type="SMART" id="SM00354">
    <property type="entry name" value="HTH_LACI"/>
    <property type="match status" value="1"/>
</dbReference>
<dbReference type="InterPro" id="IPR000843">
    <property type="entry name" value="HTH_LacI"/>
</dbReference>
<gene>
    <name evidence="7" type="ORF">DB31_0237</name>
</gene>
<evidence type="ECO:0000256" key="4">
    <source>
        <dbReference type="ARBA" id="ARBA00023163"/>
    </source>
</evidence>
<dbReference type="EMBL" id="JMCB01000001">
    <property type="protein sequence ID" value="KFE71976.1"/>
    <property type="molecule type" value="Genomic_DNA"/>
</dbReference>
<dbReference type="PROSITE" id="PS00356">
    <property type="entry name" value="HTH_LACI_1"/>
    <property type="match status" value="1"/>
</dbReference>
<organism evidence="7 8">
    <name type="scientific">Hyalangium minutum</name>
    <dbReference type="NCBI Taxonomy" id="394096"/>
    <lineage>
        <taxon>Bacteria</taxon>
        <taxon>Pseudomonadati</taxon>
        <taxon>Myxococcota</taxon>
        <taxon>Myxococcia</taxon>
        <taxon>Myxococcales</taxon>
        <taxon>Cystobacterineae</taxon>
        <taxon>Archangiaceae</taxon>
        <taxon>Hyalangium</taxon>
    </lineage>
</organism>
<evidence type="ECO:0000256" key="3">
    <source>
        <dbReference type="ARBA" id="ARBA00023125"/>
    </source>
</evidence>
<feature type="compositionally biased region" description="Basic residues" evidence="5">
    <location>
        <begin position="343"/>
        <end position="355"/>
    </location>
</feature>
<dbReference type="Gene3D" id="3.40.50.2300">
    <property type="match status" value="2"/>
</dbReference>
<accession>A0A085WWB3</accession>
<dbReference type="Gene3D" id="1.10.260.40">
    <property type="entry name" value="lambda repressor-like DNA-binding domains"/>
    <property type="match status" value="1"/>
</dbReference>
<dbReference type="CDD" id="cd06267">
    <property type="entry name" value="PBP1_LacI_sugar_binding-like"/>
    <property type="match status" value="1"/>
</dbReference>
<dbReference type="PATRIC" id="fig|394096.3.peg.235"/>
<dbReference type="GO" id="GO:0003700">
    <property type="term" value="F:DNA-binding transcription factor activity"/>
    <property type="evidence" value="ECO:0007669"/>
    <property type="project" value="TreeGrafter"/>
</dbReference>
<evidence type="ECO:0000256" key="1">
    <source>
        <dbReference type="ARBA" id="ARBA00022491"/>
    </source>
</evidence>
<reference evidence="7 8" key="1">
    <citation type="submission" date="2014-04" db="EMBL/GenBank/DDBJ databases">
        <title>Genome assembly of Hyalangium minutum DSM 14724.</title>
        <authorList>
            <person name="Sharma G."/>
            <person name="Subramanian S."/>
        </authorList>
    </citation>
    <scope>NUCLEOTIDE SEQUENCE [LARGE SCALE GENOMIC DNA]</scope>
    <source>
        <strain evidence="7 8">DSM 14724</strain>
    </source>
</reference>
<dbReference type="Proteomes" id="UP000028725">
    <property type="component" value="Unassembled WGS sequence"/>
</dbReference>
<dbReference type="PANTHER" id="PTHR30146:SF151">
    <property type="entry name" value="HTH-TYPE TRANSCRIPTIONAL REPRESSOR CYTR"/>
    <property type="match status" value="1"/>
</dbReference>
<keyword evidence="8" id="KW-1185">Reference proteome</keyword>
<keyword evidence="1" id="KW-0678">Repressor</keyword>
<keyword evidence="2" id="KW-0805">Transcription regulation</keyword>
<dbReference type="SUPFAM" id="SSF53822">
    <property type="entry name" value="Periplasmic binding protein-like I"/>
    <property type="match status" value="1"/>
</dbReference>
<comment type="caution">
    <text evidence="7">The sequence shown here is derived from an EMBL/GenBank/DDBJ whole genome shotgun (WGS) entry which is preliminary data.</text>
</comment>
<dbReference type="InterPro" id="IPR028082">
    <property type="entry name" value="Peripla_BP_I"/>
</dbReference>
<dbReference type="PANTHER" id="PTHR30146">
    <property type="entry name" value="LACI-RELATED TRANSCRIPTIONAL REPRESSOR"/>
    <property type="match status" value="1"/>
</dbReference>
<evidence type="ECO:0000256" key="5">
    <source>
        <dbReference type="SAM" id="MobiDB-lite"/>
    </source>
</evidence>
<dbReference type="Pfam" id="PF00356">
    <property type="entry name" value="LacI"/>
    <property type="match status" value="1"/>
</dbReference>
<dbReference type="GO" id="GO:0000976">
    <property type="term" value="F:transcription cis-regulatory region binding"/>
    <property type="evidence" value="ECO:0007669"/>
    <property type="project" value="TreeGrafter"/>
</dbReference>
<dbReference type="PROSITE" id="PS50932">
    <property type="entry name" value="HTH_LACI_2"/>
    <property type="match status" value="1"/>
</dbReference>
<evidence type="ECO:0000313" key="8">
    <source>
        <dbReference type="Proteomes" id="UP000028725"/>
    </source>
</evidence>
<feature type="region of interest" description="Disordered" evidence="5">
    <location>
        <begin position="336"/>
        <end position="355"/>
    </location>
</feature>
<proteinExistence type="predicted"/>
<sequence>MTGISRDGSEASIKDVARKARVSIASVSRVMNGHANVSAETRERVLAAVRSLHYVPHSGARSLITQRTNVVGVLFPDLHGEFFSELIRGIDAVARRRRLQLLLSSTHGDAAELAVAIRTMRGRVDGLLVMSPHVDAALLDKNLPSALPIVLINSPLNDARRSTLTIDSYRGARAMVSHLVGRGHRRIAHVAGPTLNFDAQERLRGYLDEMASSLQRVAPQVLPGDFSEKSGYLAGRRLAAQPDRPDAVFAANDVIAVGCMVALREAGLRVPDHIAVAGFDDIPLASLVSPALTTVRVQIAELGRAALEQLLLSIESPARTRPVSRALLPEVVVRESCGSEKPPKRRSRRQAARSP</sequence>
<feature type="domain" description="HTH lacI-type" evidence="6">
    <location>
        <begin position="11"/>
        <end position="65"/>
    </location>
</feature>
<dbReference type="RefSeq" id="WP_044180806.1">
    <property type="nucleotide sequence ID" value="NZ_JMCB01000001.1"/>
</dbReference>
<keyword evidence="4" id="KW-0804">Transcription</keyword>
<protein>
    <submittedName>
        <fullName evidence="7">Transcriptional regulator, LacI family protein</fullName>
    </submittedName>
</protein>
<dbReference type="CDD" id="cd01392">
    <property type="entry name" value="HTH_LacI"/>
    <property type="match status" value="1"/>
</dbReference>
<evidence type="ECO:0000259" key="6">
    <source>
        <dbReference type="PROSITE" id="PS50932"/>
    </source>
</evidence>
<name>A0A085WWB3_9BACT</name>